<evidence type="ECO:0000256" key="5">
    <source>
        <dbReference type="ARBA" id="ARBA00022685"/>
    </source>
</evidence>
<keyword evidence="10" id="KW-0325">Glycoprotein</keyword>
<evidence type="ECO:0000256" key="16">
    <source>
        <dbReference type="ARBA" id="ARBA00042573"/>
    </source>
</evidence>
<dbReference type="InterPro" id="IPR000519">
    <property type="entry name" value="P_trefoil_dom"/>
</dbReference>
<evidence type="ECO:0000256" key="2">
    <source>
        <dbReference type="ARBA" id="ARBA00022475"/>
    </source>
</evidence>
<dbReference type="AlphaFoldDB" id="A0A8T0B7V4"/>
<dbReference type="SUPFAM" id="SSF57492">
    <property type="entry name" value="Trefoil"/>
    <property type="match status" value="1"/>
</dbReference>
<keyword evidence="4" id="KW-0272">Extracellular matrix</keyword>
<dbReference type="Pfam" id="PF23344">
    <property type="entry name" value="ZP-N"/>
    <property type="match status" value="1"/>
</dbReference>
<dbReference type="Gene3D" id="4.10.110.10">
    <property type="entry name" value="Spasmolytic Protein, domain 1"/>
    <property type="match status" value="1"/>
</dbReference>
<dbReference type="GO" id="GO:0032190">
    <property type="term" value="F:acrosin binding"/>
    <property type="evidence" value="ECO:0007669"/>
    <property type="project" value="TreeGrafter"/>
</dbReference>
<evidence type="ECO:0000256" key="18">
    <source>
        <dbReference type="SAM" id="MobiDB-lite"/>
    </source>
</evidence>
<feature type="domain" description="ZP" evidence="20">
    <location>
        <begin position="97"/>
        <end position="380"/>
    </location>
</feature>
<keyword evidence="19" id="KW-0732">Signal</keyword>
<evidence type="ECO:0000313" key="23">
    <source>
        <dbReference type="Proteomes" id="UP000606274"/>
    </source>
</evidence>
<feature type="signal peptide" evidence="19">
    <location>
        <begin position="1"/>
        <end position="22"/>
    </location>
</feature>
<dbReference type="GO" id="GO:0005886">
    <property type="term" value="C:plasma membrane"/>
    <property type="evidence" value="ECO:0007669"/>
    <property type="project" value="UniProtKB-SubCell"/>
</dbReference>
<dbReference type="InterPro" id="IPR051148">
    <property type="entry name" value="Zona_Pellucida_Domain_gp"/>
</dbReference>
<comment type="subcellular location">
    <subcellularLocation>
        <location evidence="1">Cell membrane</location>
        <topology evidence="1">Single-pass type I membrane protein</topology>
    </subcellularLocation>
    <subcellularLocation>
        <location evidence="12">Zona pellucida</location>
    </subcellularLocation>
</comment>
<evidence type="ECO:0000313" key="22">
    <source>
        <dbReference type="EMBL" id="KAF7700446.1"/>
    </source>
</evidence>
<comment type="function">
    <text evidence="13">Component of the zona pellucida, an extracellular matrix surrounding oocytes which mediates sperm binding, induction of the acrosome reaction and prevents post-fertilization polyspermy. The zona pellucida is composed of 3 to 4 glycoproteins, ZP1, ZP2, ZP3, and ZP4. ZP4 may act as a sperm receptor.</text>
</comment>
<name>A0A8T0B7V4_SILME</name>
<keyword evidence="3" id="KW-0964">Secreted</keyword>
<dbReference type="InterPro" id="IPR042235">
    <property type="entry name" value="ZP-C_dom"/>
</dbReference>
<evidence type="ECO:0000256" key="9">
    <source>
        <dbReference type="ARBA" id="ARBA00023157"/>
    </source>
</evidence>
<dbReference type="Pfam" id="PF00100">
    <property type="entry name" value="Zona_pellucida"/>
    <property type="match status" value="2"/>
</dbReference>
<evidence type="ECO:0000256" key="13">
    <source>
        <dbReference type="ARBA" id="ARBA00037545"/>
    </source>
</evidence>
<dbReference type="Proteomes" id="UP000606274">
    <property type="component" value="Unassembled WGS sequence"/>
</dbReference>
<dbReference type="PANTHER" id="PTHR23343">
    <property type="entry name" value="ZONA PELLUCIDA SPERM-BINDING PROTEIN"/>
    <property type="match status" value="1"/>
</dbReference>
<keyword evidence="23" id="KW-1185">Reference proteome</keyword>
<dbReference type="Pfam" id="PF00088">
    <property type="entry name" value="Trefoil"/>
    <property type="match status" value="1"/>
</dbReference>
<dbReference type="InterPro" id="IPR001507">
    <property type="entry name" value="ZP_dom"/>
</dbReference>
<feature type="disulfide bond" evidence="17">
    <location>
        <begin position="66"/>
        <end position="81"/>
    </location>
</feature>
<evidence type="ECO:0000256" key="17">
    <source>
        <dbReference type="PROSITE-ProRule" id="PRU00779"/>
    </source>
</evidence>
<evidence type="ECO:0000259" key="20">
    <source>
        <dbReference type="PROSITE" id="PS51034"/>
    </source>
</evidence>
<evidence type="ECO:0000256" key="12">
    <source>
        <dbReference type="ARBA" id="ARBA00024183"/>
    </source>
</evidence>
<accession>A0A8T0B7V4</accession>
<evidence type="ECO:0000259" key="21">
    <source>
        <dbReference type="PROSITE" id="PS51448"/>
    </source>
</evidence>
<protein>
    <recommendedName>
        <fullName evidence="14">Zona pellucida sperm-binding protein 4</fullName>
    </recommendedName>
    <alternativeName>
        <fullName evidence="16">Zona pellucida glycoprotein 4</fullName>
    </alternativeName>
    <alternativeName>
        <fullName evidence="15">Zona pellucida protein B</fullName>
    </alternativeName>
</protein>
<organism evidence="22 23">
    <name type="scientific">Silurus meridionalis</name>
    <name type="common">Southern catfish</name>
    <name type="synonym">Silurus soldatovi meridionalis</name>
    <dbReference type="NCBI Taxonomy" id="175797"/>
    <lineage>
        <taxon>Eukaryota</taxon>
        <taxon>Metazoa</taxon>
        <taxon>Chordata</taxon>
        <taxon>Craniata</taxon>
        <taxon>Vertebrata</taxon>
        <taxon>Euteleostomi</taxon>
        <taxon>Actinopterygii</taxon>
        <taxon>Neopterygii</taxon>
        <taxon>Teleostei</taxon>
        <taxon>Ostariophysi</taxon>
        <taxon>Siluriformes</taxon>
        <taxon>Siluridae</taxon>
        <taxon>Silurus</taxon>
    </lineage>
</organism>
<keyword evidence="11" id="KW-0278">Fertilization</keyword>
<reference evidence="22" key="1">
    <citation type="submission" date="2020-08" db="EMBL/GenBank/DDBJ databases">
        <title>Chromosome-level assembly of Southern catfish (Silurus meridionalis) provides insights into visual adaptation to the nocturnal and benthic lifestyles.</title>
        <authorList>
            <person name="Zhang Y."/>
            <person name="Wang D."/>
            <person name="Peng Z."/>
        </authorList>
    </citation>
    <scope>NUCLEOTIDE SEQUENCE</scope>
    <source>
        <strain evidence="22">SWU-2019-XX</strain>
        <tissue evidence="22">Muscle</tissue>
    </source>
</reference>
<dbReference type="Gene3D" id="2.60.40.4100">
    <property type="entry name" value="Zona pellucida, ZP-C domain"/>
    <property type="match status" value="2"/>
</dbReference>
<feature type="region of interest" description="Disordered" evidence="18">
    <location>
        <begin position="528"/>
        <end position="559"/>
    </location>
</feature>
<keyword evidence="6" id="KW-0812">Transmembrane</keyword>
<keyword evidence="8" id="KW-0472">Membrane</keyword>
<keyword evidence="7" id="KW-1133">Transmembrane helix</keyword>
<keyword evidence="5" id="KW-0165">Cleavage on pair of basic residues</keyword>
<dbReference type="EMBL" id="JABFDY010000012">
    <property type="protein sequence ID" value="KAF7700446.1"/>
    <property type="molecule type" value="Genomic_DNA"/>
</dbReference>
<dbReference type="GO" id="GO:0060468">
    <property type="term" value="P:prevention of polyspermy"/>
    <property type="evidence" value="ECO:0007669"/>
    <property type="project" value="TreeGrafter"/>
</dbReference>
<evidence type="ECO:0000256" key="15">
    <source>
        <dbReference type="ARBA" id="ARBA00042273"/>
    </source>
</evidence>
<evidence type="ECO:0000256" key="14">
    <source>
        <dbReference type="ARBA" id="ARBA00040238"/>
    </source>
</evidence>
<dbReference type="InterPro" id="IPR055356">
    <property type="entry name" value="ZP-N"/>
</dbReference>
<dbReference type="GO" id="GO:0035804">
    <property type="term" value="F:structural constituent of egg coat"/>
    <property type="evidence" value="ECO:0007669"/>
    <property type="project" value="TreeGrafter"/>
</dbReference>
<evidence type="ECO:0000256" key="11">
    <source>
        <dbReference type="ARBA" id="ARBA00023279"/>
    </source>
</evidence>
<feature type="compositionally biased region" description="Polar residues" evidence="18">
    <location>
        <begin position="550"/>
        <end position="559"/>
    </location>
</feature>
<dbReference type="SMART" id="SM00241">
    <property type="entry name" value="ZP"/>
    <property type="match status" value="1"/>
</dbReference>
<dbReference type="PANTHER" id="PTHR23343:SF31">
    <property type="entry name" value="ZONA PELLUCIDA SPERM-BINDING PROTEIN 4"/>
    <property type="match status" value="1"/>
</dbReference>
<evidence type="ECO:0000256" key="3">
    <source>
        <dbReference type="ARBA" id="ARBA00022525"/>
    </source>
</evidence>
<comment type="caution">
    <text evidence="17">Lacks conserved residue(s) required for the propagation of feature annotation.</text>
</comment>
<feature type="chain" id="PRO_5035777639" description="Zona pellucida sperm-binding protein 4" evidence="19">
    <location>
        <begin position="23"/>
        <end position="559"/>
    </location>
</feature>
<dbReference type="GO" id="GO:0035805">
    <property type="term" value="C:egg coat"/>
    <property type="evidence" value="ECO:0007669"/>
    <property type="project" value="UniProtKB-SubCell"/>
</dbReference>
<dbReference type="InterPro" id="IPR055355">
    <property type="entry name" value="ZP-C"/>
</dbReference>
<dbReference type="PROSITE" id="PS51448">
    <property type="entry name" value="P_TREFOIL_2"/>
    <property type="match status" value="1"/>
</dbReference>
<evidence type="ECO:0000256" key="7">
    <source>
        <dbReference type="ARBA" id="ARBA00022989"/>
    </source>
</evidence>
<feature type="domain" description="ZP" evidence="20">
    <location>
        <begin position="387"/>
        <end position="526"/>
    </location>
</feature>
<dbReference type="SMART" id="SM00018">
    <property type="entry name" value="PD"/>
    <property type="match status" value="1"/>
</dbReference>
<evidence type="ECO:0000256" key="1">
    <source>
        <dbReference type="ARBA" id="ARBA00004251"/>
    </source>
</evidence>
<keyword evidence="2" id="KW-1003">Cell membrane</keyword>
<dbReference type="Gene3D" id="2.60.40.3210">
    <property type="entry name" value="Zona pellucida, ZP-N domain"/>
    <property type="match status" value="1"/>
</dbReference>
<dbReference type="InterPro" id="IPR044913">
    <property type="entry name" value="P_trefoil_dom_sf"/>
</dbReference>
<dbReference type="GO" id="GO:0007339">
    <property type="term" value="P:binding of sperm to zona pellucida"/>
    <property type="evidence" value="ECO:0007669"/>
    <property type="project" value="TreeGrafter"/>
</dbReference>
<keyword evidence="9 17" id="KW-1015">Disulfide bond</keyword>
<comment type="caution">
    <text evidence="22">The sequence shown here is derived from an EMBL/GenBank/DDBJ whole genome shotgun (WGS) entry which is preliminary data.</text>
</comment>
<feature type="domain" description="P-type" evidence="21">
    <location>
        <begin position="54"/>
        <end position="92"/>
    </location>
</feature>
<dbReference type="PROSITE" id="PS51034">
    <property type="entry name" value="ZP_2"/>
    <property type="match status" value="2"/>
</dbReference>
<evidence type="ECO:0000256" key="19">
    <source>
        <dbReference type="SAM" id="SignalP"/>
    </source>
</evidence>
<feature type="disulfide bond" evidence="17">
    <location>
        <begin position="56"/>
        <end position="82"/>
    </location>
</feature>
<dbReference type="CDD" id="cd00111">
    <property type="entry name" value="Trefoil"/>
    <property type="match status" value="1"/>
</dbReference>
<proteinExistence type="predicted"/>
<gene>
    <name evidence="22" type="ORF">HF521_003404</name>
</gene>
<evidence type="ECO:0000256" key="6">
    <source>
        <dbReference type="ARBA" id="ARBA00022692"/>
    </source>
</evidence>
<evidence type="ECO:0000256" key="10">
    <source>
        <dbReference type="ARBA" id="ARBA00023180"/>
    </source>
</evidence>
<sequence length="559" mass="61550">MVASGVGLGLVGVLLAVTFVSSSPAAPPGVKVLFHDPQVLPKPTLQPQMPGFVQQCQVKDYERVPCGEPGVQAARCNSLNCCFDGQQCYYGKTVTVQCTLDGQFVLVVARDTTLPKISLGSISMLGGNTGPCSPVDSNAVFAVYQFPVTACGTIMMVQAGYVIYENMMFSSYEVGVGPRGVITRDTTYELYFQCRYSGVGFAALTFEPSANADPMPLVASGPLQVELRLGKSHCAVKGCAEEQVAYNSYYSVADYPVTKILREPVYVEVHIFGRTDPNIVLVLNGCWATASPNPYSSRQWDLLVNGCPYTDDRYLTKLVPVNETSGLAYPTHYRRFVFKMFTFVDETAKAPLHETIYIHCSTAVCLPSAQDYCEPQCSRRRREAAAEEQVAYNSYYTVADYPVTKILREPVYVEVHSLGRTDPNIVLVLNGCWATASPNPYSSRQWDLLVNGCPYMDDRYLTKLVPVNETSGLAHPTHYRRFVFKMFTFVDETAKAPLHETIYIHCSTAVCLPSAQDSCEPQCSRRRREAAAEEGSSHTSGIVSSGEVIFTQSSSPQYD</sequence>
<evidence type="ECO:0000256" key="4">
    <source>
        <dbReference type="ARBA" id="ARBA00022530"/>
    </source>
</evidence>
<evidence type="ECO:0000256" key="8">
    <source>
        <dbReference type="ARBA" id="ARBA00023136"/>
    </source>
</evidence>